<feature type="compositionally biased region" description="Low complexity" evidence="1">
    <location>
        <begin position="203"/>
        <end position="219"/>
    </location>
</feature>
<protein>
    <recommendedName>
        <fullName evidence="7">Collagen-like protein</fullName>
    </recommendedName>
</protein>
<dbReference type="Pfam" id="PF01391">
    <property type="entry name" value="Collagen"/>
    <property type="match status" value="1"/>
</dbReference>
<evidence type="ECO:0000313" key="5">
    <source>
        <dbReference type="Proteomes" id="UP000401717"/>
    </source>
</evidence>
<evidence type="ECO:0000313" key="3">
    <source>
        <dbReference type="EMBL" id="GJD59286.1"/>
    </source>
</evidence>
<organism evidence="4 5">
    <name type="scientific">Methylobacterium dankookense</name>
    <dbReference type="NCBI Taxonomy" id="560405"/>
    <lineage>
        <taxon>Bacteria</taxon>
        <taxon>Pseudomonadati</taxon>
        <taxon>Pseudomonadota</taxon>
        <taxon>Alphaproteobacteria</taxon>
        <taxon>Hyphomicrobiales</taxon>
        <taxon>Methylobacteriaceae</taxon>
        <taxon>Methylobacterium</taxon>
    </lineage>
</organism>
<proteinExistence type="predicted"/>
<dbReference type="AlphaFoldDB" id="A0A564G1A3"/>
<reference evidence="3" key="2">
    <citation type="journal article" date="2021" name="Front. Microbiol.">
        <title>Comprehensive Comparative Genomics and Phenotyping of Methylobacterium Species.</title>
        <authorList>
            <person name="Alessa O."/>
            <person name="Ogura Y."/>
            <person name="Fujitani Y."/>
            <person name="Takami H."/>
            <person name="Hayashi T."/>
            <person name="Sahin N."/>
            <person name="Tani A."/>
        </authorList>
    </citation>
    <scope>NUCLEOTIDE SEQUENCE</scope>
    <source>
        <strain evidence="3">DSM 22415</strain>
    </source>
</reference>
<feature type="compositionally biased region" description="Low complexity" evidence="1">
    <location>
        <begin position="25"/>
        <end position="47"/>
    </location>
</feature>
<dbReference type="PANTHER" id="PTHR24637">
    <property type="entry name" value="COLLAGEN"/>
    <property type="match status" value="1"/>
</dbReference>
<dbReference type="RefSeq" id="WP_144765357.1">
    <property type="nucleotide sequence ID" value="NZ_BPQI01000199.1"/>
</dbReference>
<dbReference type="EMBL" id="CABFVH010000019">
    <property type="protein sequence ID" value="VUF13381.1"/>
    <property type="molecule type" value="Genomic_DNA"/>
</dbReference>
<dbReference type="InterPro" id="IPR008160">
    <property type="entry name" value="Collagen"/>
</dbReference>
<feature type="compositionally biased region" description="Low complexity" evidence="1">
    <location>
        <begin position="146"/>
        <end position="189"/>
    </location>
</feature>
<feature type="region of interest" description="Disordered" evidence="1">
    <location>
        <begin position="129"/>
        <end position="219"/>
    </location>
</feature>
<dbReference type="Proteomes" id="UP000401717">
    <property type="component" value="Unassembled WGS sequence"/>
</dbReference>
<dbReference type="Proteomes" id="UP001055303">
    <property type="component" value="Unassembled WGS sequence"/>
</dbReference>
<evidence type="ECO:0000313" key="4">
    <source>
        <dbReference type="EMBL" id="VUF13381.1"/>
    </source>
</evidence>
<sequence length="285" mass="27758">MHPTRALALAAGLLLLAGPRAALTQETAPPAAQSARPAAPSAPPSAAKPRRAQTPSQPIMVYDARIEAGDLRISGSVRKSGAVVVLDDDISIQADRRGRFVFRLPYRPGTCVVTLKSEEDEREAVIANCAPEGQPGPQGEPGPIGPAGAPGEAGAKGEPGAKGEAGAAGAKGEPGLAGPAGSQGPAGPRGEAGPKGEAGSQGEPGARGAAGAPGPAAAPAASPLRAVRAESCASGGCTVSCTRGEVFVSAYCLRSGTPVVSETDGAPSAACPADSAGMVGICGKL</sequence>
<evidence type="ECO:0008006" key="7">
    <source>
        <dbReference type="Google" id="ProtNLM"/>
    </source>
</evidence>
<name>A0A564G1A3_9HYPH</name>
<keyword evidence="6" id="KW-1185">Reference proteome</keyword>
<accession>A0A564G1A3</accession>
<feature type="chain" id="PRO_5021917162" description="Collagen-like protein" evidence="2">
    <location>
        <begin position="25"/>
        <end position="285"/>
    </location>
</feature>
<gene>
    <name evidence="3" type="ORF">IFDJLNFL_5214</name>
    <name evidence="4" type="ORF">MTDSW087_03084</name>
</gene>
<dbReference type="EMBL" id="BPQI01000199">
    <property type="protein sequence ID" value="GJD59286.1"/>
    <property type="molecule type" value="Genomic_DNA"/>
</dbReference>
<reference evidence="4 5" key="1">
    <citation type="submission" date="2019-06" db="EMBL/GenBank/DDBJ databases">
        <authorList>
            <person name="Rodrigo-Torres L."/>
            <person name="Arahal R. D."/>
            <person name="Lucena T."/>
        </authorList>
    </citation>
    <scope>NUCLEOTIDE SEQUENCE [LARGE SCALE GENOMIC DNA]</scope>
    <source>
        <strain evidence="4 5">SW08-7</strain>
    </source>
</reference>
<evidence type="ECO:0000313" key="6">
    <source>
        <dbReference type="Proteomes" id="UP001055303"/>
    </source>
</evidence>
<dbReference type="PANTHER" id="PTHR24637:SF421">
    <property type="entry name" value="CUTICLE COLLAGEN DPY-2"/>
    <property type="match status" value="1"/>
</dbReference>
<feature type="region of interest" description="Disordered" evidence="1">
    <location>
        <begin position="25"/>
        <end position="57"/>
    </location>
</feature>
<reference evidence="3" key="3">
    <citation type="submission" date="2021-08" db="EMBL/GenBank/DDBJ databases">
        <authorList>
            <person name="Tani A."/>
            <person name="Ola A."/>
            <person name="Ogura Y."/>
            <person name="Katsura K."/>
            <person name="Hayashi T."/>
        </authorList>
    </citation>
    <scope>NUCLEOTIDE SEQUENCE</scope>
    <source>
        <strain evidence="3">DSM 22415</strain>
    </source>
</reference>
<dbReference type="OrthoDB" id="7960055at2"/>
<feature type="signal peptide" evidence="2">
    <location>
        <begin position="1"/>
        <end position="24"/>
    </location>
</feature>
<keyword evidence="2" id="KW-0732">Signal</keyword>
<evidence type="ECO:0000256" key="1">
    <source>
        <dbReference type="SAM" id="MobiDB-lite"/>
    </source>
</evidence>
<evidence type="ECO:0000256" key="2">
    <source>
        <dbReference type="SAM" id="SignalP"/>
    </source>
</evidence>